<accession>A0A642V3V3</accession>
<dbReference type="Pfam" id="PF04116">
    <property type="entry name" value="FA_hydroxylase"/>
    <property type="match status" value="1"/>
</dbReference>
<reference evidence="6" key="1">
    <citation type="journal article" date="2019" name="G3 (Bethesda)">
        <title>Genome Assemblies of Two Rare Opportunistic Yeast Pathogens: Diutina rugosa (syn. Candida rugosa) and Trichomonascus ciferrii (syn. Candida ciferrii).</title>
        <authorList>
            <person name="Mixao V."/>
            <person name="Saus E."/>
            <person name="Hansen A.P."/>
            <person name="Lass-Florl C."/>
            <person name="Gabaldon T."/>
        </authorList>
    </citation>
    <scope>NUCLEOTIDE SEQUENCE</scope>
    <source>
        <strain evidence="6">CBS 4856</strain>
    </source>
</reference>
<dbReference type="GO" id="GO:0008610">
    <property type="term" value="P:lipid biosynthetic process"/>
    <property type="evidence" value="ECO:0007669"/>
    <property type="project" value="InterPro"/>
</dbReference>
<dbReference type="PANTHER" id="PTHR11863">
    <property type="entry name" value="STEROL DESATURASE"/>
    <property type="match status" value="1"/>
</dbReference>
<dbReference type="GO" id="GO:0005506">
    <property type="term" value="F:iron ion binding"/>
    <property type="evidence" value="ECO:0007669"/>
    <property type="project" value="InterPro"/>
</dbReference>
<keyword evidence="3" id="KW-1133">Transmembrane helix</keyword>
<keyword evidence="4" id="KW-0472">Membrane</keyword>
<dbReference type="AlphaFoldDB" id="A0A642V3V3"/>
<sequence>MLDIQEELTQANTVDSLDSSDDDPDFFPVHYVDHVKCGEHSDRHRLFHTPKFYAPIHKKHHKFTAPMAFTAEYAHPVEHLIANILPIVLPSMILRSHIIVYWAFLGFELIETATVHSGYDFFSGAAKKHDLHHEKFRLNYGAIGLLDWIHGTNQLKKKD</sequence>
<proteinExistence type="predicted"/>
<evidence type="ECO:0000256" key="1">
    <source>
        <dbReference type="ARBA" id="ARBA00004370"/>
    </source>
</evidence>
<keyword evidence="7" id="KW-1185">Reference proteome</keyword>
<evidence type="ECO:0000313" key="6">
    <source>
        <dbReference type="EMBL" id="KAA8911244.1"/>
    </source>
</evidence>
<dbReference type="GO" id="GO:0016020">
    <property type="term" value="C:membrane"/>
    <property type="evidence" value="ECO:0007669"/>
    <property type="project" value="UniProtKB-SubCell"/>
</dbReference>
<dbReference type="GO" id="GO:0016491">
    <property type="term" value="F:oxidoreductase activity"/>
    <property type="evidence" value="ECO:0007669"/>
    <property type="project" value="InterPro"/>
</dbReference>
<dbReference type="EMBL" id="SWFS01000290">
    <property type="protein sequence ID" value="KAA8911244.1"/>
    <property type="molecule type" value="Genomic_DNA"/>
</dbReference>
<feature type="domain" description="Fatty acid hydroxylase" evidence="5">
    <location>
        <begin position="44"/>
        <end position="152"/>
    </location>
</feature>
<dbReference type="Proteomes" id="UP000761534">
    <property type="component" value="Unassembled WGS sequence"/>
</dbReference>
<protein>
    <recommendedName>
        <fullName evidence="5">Fatty acid hydroxylase domain-containing protein</fullName>
    </recommendedName>
</protein>
<dbReference type="InterPro" id="IPR050307">
    <property type="entry name" value="Sterol_Desaturase_Related"/>
</dbReference>
<gene>
    <name evidence="6" type="ORF">TRICI_003854</name>
</gene>
<evidence type="ECO:0000256" key="2">
    <source>
        <dbReference type="ARBA" id="ARBA00022692"/>
    </source>
</evidence>
<dbReference type="VEuPathDB" id="FungiDB:TRICI_003854"/>
<keyword evidence="2" id="KW-0812">Transmembrane</keyword>
<evidence type="ECO:0000313" key="7">
    <source>
        <dbReference type="Proteomes" id="UP000761534"/>
    </source>
</evidence>
<evidence type="ECO:0000259" key="5">
    <source>
        <dbReference type="Pfam" id="PF04116"/>
    </source>
</evidence>
<evidence type="ECO:0000256" key="3">
    <source>
        <dbReference type="ARBA" id="ARBA00022989"/>
    </source>
</evidence>
<name>A0A642V3V3_9ASCO</name>
<evidence type="ECO:0000256" key="4">
    <source>
        <dbReference type="ARBA" id="ARBA00023136"/>
    </source>
</evidence>
<comment type="caution">
    <text evidence="6">The sequence shown here is derived from an EMBL/GenBank/DDBJ whole genome shotgun (WGS) entry which is preliminary data.</text>
</comment>
<organism evidence="6 7">
    <name type="scientific">Trichomonascus ciferrii</name>
    <dbReference type="NCBI Taxonomy" id="44093"/>
    <lineage>
        <taxon>Eukaryota</taxon>
        <taxon>Fungi</taxon>
        <taxon>Dikarya</taxon>
        <taxon>Ascomycota</taxon>
        <taxon>Saccharomycotina</taxon>
        <taxon>Dipodascomycetes</taxon>
        <taxon>Dipodascales</taxon>
        <taxon>Trichomonascaceae</taxon>
        <taxon>Trichomonascus</taxon>
        <taxon>Trichomonascus ciferrii complex</taxon>
    </lineage>
</organism>
<comment type="subcellular location">
    <subcellularLocation>
        <location evidence="1">Membrane</location>
    </subcellularLocation>
</comment>
<dbReference type="OrthoDB" id="408954at2759"/>
<dbReference type="InterPro" id="IPR006694">
    <property type="entry name" value="Fatty_acid_hydroxylase"/>
</dbReference>